<evidence type="ECO:0000313" key="2">
    <source>
        <dbReference type="EMBL" id="KLO16374.1"/>
    </source>
</evidence>
<gene>
    <name evidence="2" type="ORF">SCHPADRAFT_869922</name>
</gene>
<evidence type="ECO:0000256" key="1">
    <source>
        <dbReference type="SAM" id="Phobius"/>
    </source>
</evidence>
<sequence length="79" mass="9050">MSKQRGFMKHWFAIEVRVYAVVGVAVAGAGWYISRLARGPDVVWTKNNPEPWNSVKPGENTKLMAVNQKFDKTWSRDKL</sequence>
<proteinExistence type="predicted"/>
<keyword evidence="1" id="KW-0812">Transmembrane</keyword>
<name>A0A0H2RX06_9AGAM</name>
<protein>
    <submittedName>
        <fullName evidence="2">Uncharacterized protein</fullName>
    </submittedName>
</protein>
<dbReference type="OrthoDB" id="5511684at2759"/>
<dbReference type="Pfam" id="PF06522">
    <property type="entry name" value="B12D"/>
    <property type="match status" value="1"/>
</dbReference>
<reference evidence="2 3" key="1">
    <citation type="submission" date="2015-04" db="EMBL/GenBank/DDBJ databases">
        <title>Complete genome sequence of Schizopora paradoxa KUC8140, a cosmopolitan wood degrader in East Asia.</title>
        <authorList>
            <consortium name="DOE Joint Genome Institute"/>
            <person name="Min B."/>
            <person name="Park H."/>
            <person name="Jang Y."/>
            <person name="Kim J.-J."/>
            <person name="Kim K.H."/>
            <person name="Pangilinan J."/>
            <person name="Lipzen A."/>
            <person name="Riley R."/>
            <person name="Grigoriev I.V."/>
            <person name="Spatafora J.W."/>
            <person name="Choi I.-G."/>
        </authorList>
    </citation>
    <scope>NUCLEOTIDE SEQUENCE [LARGE SCALE GENOMIC DNA]</scope>
    <source>
        <strain evidence="2 3">KUC8140</strain>
    </source>
</reference>
<accession>A0A0H2RX06</accession>
<dbReference type="PANTHER" id="PTHR14256:SF1">
    <property type="entry name" value="GEO09626P1"/>
    <property type="match status" value="1"/>
</dbReference>
<keyword evidence="1" id="KW-1133">Transmembrane helix</keyword>
<organism evidence="2 3">
    <name type="scientific">Schizopora paradoxa</name>
    <dbReference type="NCBI Taxonomy" id="27342"/>
    <lineage>
        <taxon>Eukaryota</taxon>
        <taxon>Fungi</taxon>
        <taxon>Dikarya</taxon>
        <taxon>Basidiomycota</taxon>
        <taxon>Agaricomycotina</taxon>
        <taxon>Agaricomycetes</taxon>
        <taxon>Hymenochaetales</taxon>
        <taxon>Schizoporaceae</taxon>
        <taxon>Schizopora</taxon>
    </lineage>
</organism>
<evidence type="ECO:0000313" key="3">
    <source>
        <dbReference type="Proteomes" id="UP000053477"/>
    </source>
</evidence>
<dbReference type="InParanoid" id="A0A0H2RX06"/>
<dbReference type="InterPro" id="IPR010530">
    <property type="entry name" value="B12D"/>
</dbReference>
<dbReference type="AlphaFoldDB" id="A0A0H2RX06"/>
<dbReference type="Proteomes" id="UP000053477">
    <property type="component" value="Unassembled WGS sequence"/>
</dbReference>
<keyword evidence="3" id="KW-1185">Reference proteome</keyword>
<keyword evidence="1" id="KW-0472">Membrane</keyword>
<dbReference type="PANTHER" id="PTHR14256">
    <property type="entry name" value="NADH-UBIQUINONE OXIDOREDUCTASE MLRQ SUBUNIT"/>
    <property type="match status" value="1"/>
</dbReference>
<dbReference type="EMBL" id="KQ085917">
    <property type="protein sequence ID" value="KLO16374.1"/>
    <property type="molecule type" value="Genomic_DNA"/>
</dbReference>
<dbReference type="STRING" id="27342.A0A0H2RX06"/>
<feature type="transmembrane region" description="Helical" evidence="1">
    <location>
        <begin position="12"/>
        <end position="33"/>
    </location>
</feature>